<comment type="cofactor">
    <cofactor evidence="1">
        <name>pyridoxal 5'-phosphate</name>
        <dbReference type="ChEBI" id="CHEBI:597326"/>
    </cofactor>
</comment>
<evidence type="ECO:0000256" key="6">
    <source>
        <dbReference type="SAM" id="SignalP"/>
    </source>
</evidence>
<dbReference type="Pfam" id="PF00155">
    <property type="entry name" value="Aminotran_1_2"/>
    <property type="match status" value="1"/>
</dbReference>
<comment type="similarity">
    <text evidence="2">Belongs to the class-I pyridoxal-phosphate-dependent aminotransferase family.</text>
</comment>
<organism evidence="8">
    <name type="scientific">Aureoumbra lagunensis</name>
    <dbReference type="NCBI Taxonomy" id="44058"/>
    <lineage>
        <taxon>Eukaryota</taxon>
        <taxon>Sar</taxon>
        <taxon>Stramenopiles</taxon>
        <taxon>Ochrophyta</taxon>
        <taxon>Pelagophyceae</taxon>
        <taxon>Pelagomonadales</taxon>
        <taxon>Aureoumbra</taxon>
    </lineage>
</organism>
<dbReference type="CDD" id="cd00609">
    <property type="entry name" value="AAT_like"/>
    <property type="match status" value="1"/>
</dbReference>
<name>A0A7S3K7R9_9STRA</name>
<dbReference type="FunFam" id="3.40.640.10:FF:000033">
    <property type="entry name" value="Aspartate aminotransferase"/>
    <property type="match status" value="1"/>
</dbReference>
<dbReference type="InterPro" id="IPR015424">
    <property type="entry name" value="PyrdxlP-dep_Trfase"/>
</dbReference>
<dbReference type="InterPro" id="IPR004838">
    <property type="entry name" value="NHTrfase_class1_PyrdxlP-BS"/>
</dbReference>
<evidence type="ECO:0000313" key="8">
    <source>
        <dbReference type="EMBL" id="CAE0374966.1"/>
    </source>
</evidence>
<sequence>MIMRKWLFVCLTVLFESIEAFQVIKKTQLLLVSRTKQKLFAQNDEEVLSPLVLSLTPSKTIEIHALTMQLREAGEQVISLSVGEPDFMPDATVIEALRDAAIKGETRYTAVTGTDALRTKIAEYLTEQKGTVYKASDIVVSNGAKQAVYESILALCGPGDEVLIPAPYWVSYPEIVKMSGATPIFIETTLESGYKLQPADVKAALTPKTKMLILCNPCNPTGACLDADELRCIAKELEGTRCWVLADEIYEQLYYASFQKNQQDVVDTSSTKKETHTSFAAISPDAYARTVTINGFSKAYAMTGFRLGYLAAPAPVAAACGKIQGQITSCASSLAQAAAIAALNLPQDALDPQVAEFRRRRDYVLTRLEKIASLTGTLECPPAPKGAFYLLPDISAAFGATVGNRHISDSTTFCAALLEARKLALVPGDAFGAPSAIRISYAADQTTLEKAMDALESFLTSDLVFSS</sequence>
<accession>A0A7S3K7R9</accession>
<feature type="chain" id="PRO_5031069328" description="Aminotransferase class I/classII large domain-containing protein" evidence="6">
    <location>
        <begin position="21"/>
        <end position="467"/>
    </location>
</feature>
<dbReference type="Gene3D" id="3.90.1150.10">
    <property type="entry name" value="Aspartate Aminotransferase, domain 1"/>
    <property type="match status" value="1"/>
</dbReference>
<reference evidence="8" key="1">
    <citation type="submission" date="2021-01" db="EMBL/GenBank/DDBJ databases">
        <authorList>
            <person name="Corre E."/>
            <person name="Pelletier E."/>
            <person name="Niang G."/>
            <person name="Scheremetjew M."/>
            <person name="Finn R."/>
            <person name="Kale V."/>
            <person name="Holt S."/>
            <person name="Cochrane G."/>
            <person name="Meng A."/>
            <person name="Brown T."/>
            <person name="Cohen L."/>
        </authorList>
    </citation>
    <scope>NUCLEOTIDE SEQUENCE</scope>
    <source>
        <strain evidence="8">CCMP1510</strain>
    </source>
</reference>
<evidence type="ECO:0000256" key="1">
    <source>
        <dbReference type="ARBA" id="ARBA00001933"/>
    </source>
</evidence>
<dbReference type="GO" id="GO:0033853">
    <property type="term" value="F:aspartate-prephenate aminotransferase activity"/>
    <property type="evidence" value="ECO:0007669"/>
    <property type="project" value="UniProtKB-ARBA"/>
</dbReference>
<dbReference type="PANTHER" id="PTHR46383:SF1">
    <property type="entry name" value="ASPARTATE AMINOTRANSFERASE"/>
    <property type="match status" value="1"/>
</dbReference>
<dbReference type="GO" id="GO:0006520">
    <property type="term" value="P:amino acid metabolic process"/>
    <property type="evidence" value="ECO:0007669"/>
    <property type="project" value="InterPro"/>
</dbReference>
<dbReference type="GO" id="GO:0033854">
    <property type="term" value="F:glutamate-prephenate aminotransferase activity"/>
    <property type="evidence" value="ECO:0007669"/>
    <property type="project" value="UniProtKB-ARBA"/>
</dbReference>
<evidence type="ECO:0000256" key="5">
    <source>
        <dbReference type="ARBA" id="ARBA00022898"/>
    </source>
</evidence>
<dbReference type="InterPro" id="IPR050596">
    <property type="entry name" value="AspAT/PAT-like"/>
</dbReference>
<dbReference type="SUPFAM" id="SSF53383">
    <property type="entry name" value="PLP-dependent transferases"/>
    <property type="match status" value="1"/>
</dbReference>
<dbReference type="EMBL" id="HBIJ01023816">
    <property type="protein sequence ID" value="CAE0374966.1"/>
    <property type="molecule type" value="Transcribed_RNA"/>
</dbReference>
<feature type="signal peptide" evidence="6">
    <location>
        <begin position="1"/>
        <end position="20"/>
    </location>
</feature>
<dbReference type="PANTHER" id="PTHR46383">
    <property type="entry name" value="ASPARTATE AMINOTRANSFERASE"/>
    <property type="match status" value="1"/>
</dbReference>
<dbReference type="InterPro" id="IPR015421">
    <property type="entry name" value="PyrdxlP-dep_Trfase_major"/>
</dbReference>
<dbReference type="InterPro" id="IPR004839">
    <property type="entry name" value="Aminotransferase_I/II_large"/>
</dbReference>
<keyword evidence="3" id="KW-0032">Aminotransferase</keyword>
<feature type="domain" description="Aminotransferase class I/classII large" evidence="7">
    <location>
        <begin position="76"/>
        <end position="455"/>
    </location>
</feature>
<proteinExistence type="inferred from homology"/>
<evidence type="ECO:0000256" key="2">
    <source>
        <dbReference type="ARBA" id="ARBA00007441"/>
    </source>
</evidence>
<evidence type="ECO:0000256" key="3">
    <source>
        <dbReference type="ARBA" id="ARBA00022576"/>
    </source>
</evidence>
<dbReference type="Gene3D" id="3.40.640.10">
    <property type="entry name" value="Type I PLP-dependent aspartate aminotransferase-like (Major domain)"/>
    <property type="match status" value="1"/>
</dbReference>
<keyword evidence="6" id="KW-0732">Signal</keyword>
<dbReference type="PROSITE" id="PS00105">
    <property type="entry name" value="AA_TRANSFER_CLASS_1"/>
    <property type="match status" value="1"/>
</dbReference>
<keyword evidence="5" id="KW-0663">Pyridoxal phosphate</keyword>
<keyword evidence="4" id="KW-0808">Transferase</keyword>
<dbReference type="AlphaFoldDB" id="A0A7S3K7R9"/>
<protein>
    <recommendedName>
        <fullName evidence="7">Aminotransferase class I/classII large domain-containing protein</fullName>
    </recommendedName>
</protein>
<gene>
    <name evidence="8" type="ORF">ALAG00032_LOCUS15770</name>
</gene>
<evidence type="ECO:0000256" key="4">
    <source>
        <dbReference type="ARBA" id="ARBA00022679"/>
    </source>
</evidence>
<evidence type="ECO:0000259" key="7">
    <source>
        <dbReference type="Pfam" id="PF00155"/>
    </source>
</evidence>
<dbReference type="GO" id="GO:0030170">
    <property type="term" value="F:pyridoxal phosphate binding"/>
    <property type="evidence" value="ECO:0007669"/>
    <property type="project" value="InterPro"/>
</dbReference>
<dbReference type="InterPro" id="IPR015422">
    <property type="entry name" value="PyrdxlP-dep_Trfase_small"/>
</dbReference>